<evidence type="ECO:0000256" key="1">
    <source>
        <dbReference type="SAM" id="Phobius"/>
    </source>
</evidence>
<feature type="transmembrane region" description="Helical" evidence="1">
    <location>
        <begin position="38"/>
        <end position="58"/>
    </location>
</feature>
<dbReference type="Pfam" id="PF26047">
    <property type="entry name" value="DUF8015"/>
    <property type="match status" value="1"/>
</dbReference>
<dbReference type="InterPro" id="IPR058328">
    <property type="entry name" value="DUF8015"/>
</dbReference>
<evidence type="ECO:0000313" key="2">
    <source>
        <dbReference type="EMBL" id="SFG56993.1"/>
    </source>
</evidence>
<organism evidence="2 3">
    <name type="scientific">Halopelagius inordinatus</name>
    <dbReference type="NCBI Taxonomy" id="553467"/>
    <lineage>
        <taxon>Archaea</taxon>
        <taxon>Methanobacteriati</taxon>
        <taxon>Methanobacteriota</taxon>
        <taxon>Stenosarchaea group</taxon>
        <taxon>Halobacteria</taxon>
        <taxon>Halobacteriales</taxon>
        <taxon>Haloferacaceae</taxon>
    </lineage>
</organism>
<protein>
    <submittedName>
        <fullName evidence="2">Uncharacterized protein</fullName>
    </submittedName>
</protein>
<dbReference type="RefSeq" id="WP_092892555.1">
    <property type="nucleotide sequence ID" value="NZ_FOOQ01000002.1"/>
</dbReference>
<keyword evidence="1" id="KW-0472">Membrane</keyword>
<name>A0A1I2SWK1_9EURY</name>
<reference evidence="3" key="1">
    <citation type="submission" date="2016-10" db="EMBL/GenBank/DDBJ databases">
        <authorList>
            <person name="Varghese N."/>
            <person name="Submissions S."/>
        </authorList>
    </citation>
    <scope>NUCLEOTIDE SEQUENCE [LARGE SCALE GENOMIC DNA]</scope>
    <source>
        <strain evidence="3">CGMCC 1.7739</strain>
    </source>
</reference>
<sequence>MSQRPPAGPTRYDYQLGAMGMSLASGGVVGLLSSIPLYVAGSLGALVAAVVVVVGTATELA</sequence>
<dbReference type="AlphaFoldDB" id="A0A1I2SWK1"/>
<proteinExistence type="predicted"/>
<dbReference type="OrthoDB" id="307310at2157"/>
<evidence type="ECO:0000313" key="3">
    <source>
        <dbReference type="Proteomes" id="UP000198876"/>
    </source>
</evidence>
<keyword evidence="3" id="KW-1185">Reference proteome</keyword>
<accession>A0A1I2SWK1</accession>
<dbReference type="EMBL" id="FOOQ01000002">
    <property type="protein sequence ID" value="SFG56993.1"/>
    <property type="molecule type" value="Genomic_DNA"/>
</dbReference>
<dbReference type="STRING" id="553467.SAMN04488063_2450"/>
<dbReference type="Proteomes" id="UP000198876">
    <property type="component" value="Unassembled WGS sequence"/>
</dbReference>
<keyword evidence="1" id="KW-0812">Transmembrane</keyword>
<gene>
    <name evidence="2" type="ORF">SAMN04488063_2450</name>
</gene>
<keyword evidence="1" id="KW-1133">Transmembrane helix</keyword>